<protein>
    <submittedName>
        <fullName evidence="2">Uncharacterized protein</fullName>
    </submittedName>
</protein>
<name>A0A6J5N4I6_9CAUD</name>
<dbReference type="EMBL" id="LR796613">
    <property type="protein sequence ID" value="CAB4154460.1"/>
    <property type="molecule type" value="Genomic_DNA"/>
</dbReference>
<feature type="region of interest" description="Disordered" evidence="1">
    <location>
        <begin position="332"/>
        <end position="353"/>
    </location>
</feature>
<gene>
    <name evidence="2" type="ORF">UFOVP653_3</name>
</gene>
<evidence type="ECO:0000256" key="1">
    <source>
        <dbReference type="SAM" id="MobiDB-lite"/>
    </source>
</evidence>
<evidence type="ECO:0000313" key="2">
    <source>
        <dbReference type="EMBL" id="CAB4154460.1"/>
    </source>
</evidence>
<sequence length="361" mass="38404">MNLGYGLAALDSYYKEGDARQLRERADQRFDWEQKKAQSELSLLDDKAAADRSGYRNTVAENSARAEVRPLETANKVTQLGIDSVSLAGAAKRQPTLEEAKDSEAVAAAGAAKVKAALEGVEVERIPSVVADAKMKGIITDATSSNLVSATIADMIDSGNQAGLVKLLNAQKQYAGDPKIAALPDVAGVAKARDANGQEMLVLKDAAGNTIMSRPVSNYQAARDSLKKQEVKEVKEGHSLVSVKGNTVTPLYTAPESASSRSTRMGPLQRDVEYLKNFHGMSDQQALAHLNSAKTMSRENFILKAVENAQAMGKKVTDADMIEFGAIYDRASQGKGTTPTAGGGANKAAPTDPTVRKYLGM</sequence>
<accession>A0A6J5N4I6</accession>
<organism evidence="2">
    <name type="scientific">uncultured Caudovirales phage</name>
    <dbReference type="NCBI Taxonomy" id="2100421"/>
    <lineage>
        <taxon>Viruses</taxon>
        <taxon>Duplodnaviria</taxon>
        <taxon>Heunggongvirae</taxon>
        <taxon>Uroviricota</taxon>
        <taxon>Caudoviricetes</taxon>
        <taxon>Peduoviridae</taxon>
        <taxon>Maltschvirus</taxon>
        <taxon>Maltschvirus maltsch</taxon>
    </lineage>
</organism>
<proteinExistence type="predicted"/>
<reference evidence="2" key="1">
    <citation type="submission" date="2020-04" db="EMBL/GenBank/DDBJ databases">
        <authorList>
            <person name="Chiriac C."/>
            <person name="Salcher M."/>
            <person name="Ghai R."/>
            <person name="Kavagutti S V."/>
        </authorList>
    </citation>
    <scope>NUCLEOTIDE SEQUENCE</scope>
</reference>
<feature type="compositionally biased region" description="Low complexity" evidence="1">
    <location>
        <begin position="334"/>
        <end position="351"/>
    </location>
</feature>